<evidence type="ECO:0000256" key="2">
    <source>
        <dbReference type="PROSITE-ProRule" id="PRU00779"/>
    </source>
</evidence>
<dbReference type="Pfam" id="PF16477">
    <property type="entry name" value="DUF5054"/>
    <property type="match status" value="1"/>
</dbReference>
<feature type="domain" description="P-type" evidence="5">
    <location>
        <begin position="27"/>
        <end position="72"/>
    </location>
</feature>
<evidence type="ECO:0000256" key="1">
    <source>
        <dbReference type="ARBA" id="ARBA00023157"/>
    </source>
</evidence>
<dbReference type="PROSITE" id="PS51448">
    <property type="entry name" value="P_TREFOIL_2"/>
    <property type="match status" value="1"/>
</dbReference>
<dbReference type="Proteomes" id="UP000007799">
    <property type="component" value="Unassembled WGS sequence"/>
</dbReference>
<evidence type="ECO:0000256" key="4">
    <source>
        <dbReference type="SAM" id="SignalP"/>
    </source>
</evidence>
<dbReference type="InterPro" id="IPR032482">
    <property type="entry name" value="DUF5054"/>
</dbReference>
<gene>
    <name evidence="6" type="ORF">PTSG_08199</name>
</gene>
<proteinExistence type="predicted"/>
<evidence type="ECO:0000313" key="7">
    <source>
        <dbReference type="Proteomes" id="UP000007799"/>
    </source>
</evidence>
<reference evidence="6" key="1">
    <citation type="submission" date="2009-08" db="EMBL/GenBank/DDBJ databases">
        <title>Annotation of Salpingoeca rosetta.</title>
        <authorList>
            <consortium name="The Broad Institute Genome Sequencing Platform"/>
            <person name="Russ C."/>
            <person name="Cuomo C."/>
            <person name="Burger G."/>
            <person name="Gray M.W."/>
            <person name="Holland P.W.H."/>
            <person name="King N."/>
            <person name="Lang F.B.F."/>
            <person name="Roger A.J."/>
            <person name="Ruiz-Trillo I."/>
            <person name="Young S.K."/>
            <person name="Zeng Q."/>
            <person name="Gargeya S."/>
            <person name="Alvarado L."/>
            <person name="Berlin A."/>
            <person name="Chapman S.B."/>
            <person name="Chen Z."/>
            <person name="Freedman E."/>
            <person name="Gellesch M."/>
            <person name="Goldberg J."/>
            <person name="Griggs A."/>
            <person name="Gujja S."/>
            <person name="Heilman E."/>
            <person name="Heiman D."/>
            <person name="Howarth C."/>
            <person name="Mehta T."/>
            <person name="Neiman D."/>
            <person name="Pearson M."/>
            <person name="Roberts A."/>
            <person name="Saif S."/>
            <person name="Shea T."/>
            <person name="Shenoy N."/>
            <person name="Sisk P."/>
            <person name="Stolte C."/>
            <person name="Sykes S."/>
            <person name="White J."/>
            <person name="Yandava C."/>
            <person name="Haas B."/>
            <person name="Nusbaum C."/>
            <person name="Birren B."/>
        </authorList>
    </citation>
    <scope>NUCLEOTIDE SEQUENCE [LARGE SCALE GENOMIC DNA]</scope>
    <source>
        <strain evidence="6">ATCC 50818</strain>
    </source>
</reference>
<name>F2UIA2_SALR5</name>
<keyword evidence="4" id="KW-0732">Signal</keyword>
<evidence type="ECO:0000313" key="6">
    <source>
        <dbReference type="EMBL" id="EGD76851.1"/>
    </source>
</evidence>
<dbReference type="AlphaFoldDB" id="F2UIA2"/>
<accession>F2UIA2</accession>
<feature type="signal peptide" evidence="4">
    <location>
        <begin position="1"/>
        <end position="34"/>
    </location>
</feature>
<dbReference type="InterPro" id="IPR044913">
    <property type="entry name" value="P_trefoil_dom_sf"/>
</dbReference>
<sequence length="809" mass="88343">MKMHAAMTTTLATTLVAAMMVAGMMVAGMATVEGARVPCGGAWMWDSKEACEARHCVWEPSAKTLNWCVYNSSWTERIEHVHVVQGCHFDAGFAGTVDAIVRRWFGFFDQAYHTGMQLEQNSTDPAARLAFTAQSWVVWLYLNCPSDLNLTCPDDAALRRFNTSVAKGWITWQAFPFDAELELLSPTTLRLAFELTHALDAQFGLKPKRVLSQRDVPGIPRAALHPLASSGVRAVSVGTNGGSTPPNVPRVFLWKDEQTQTSMLTMYLTGGYGGFNKLPGVFVPTVVPGSTHAMVVAWRGDNSGPASADEVIKDLAEIRKEFPNAAVNVSTFDAFVSAIDTPQVRSQLPTITDEIGDSWIHGVASDTGKLAQLTAMQRAIDTWCARAPSHCTFTNAHVSTFIHRFLKNSEHTWGLDVKSTISPRSALHANYSNPDFHRARQHNPQYAKLEASWQRQRRWGIANALKHLHDDDLRALVEQELAAVNTTFVDLTGYSPEQEDLAVIAAQGWRVAINTTSTAIVSIINKDRSLIGADAQLGLMQYRTYTAQNYTHFMLNYNFAGPLFPVDDLDDFDKVGINKVPAVYRSVASVGNGTTFRRAASLVTPSMLADPSAVTDAGGFASAFTNYTLVSANQSTLVLRGDITLKDKTATRLPEALFVRFRLPNMCGGDDASKDAMSRNAGHDGDGVGSDADCDRGDTGPGWTLTKLGNHTLDPRHVVDGGAKHNHVVTSFSCLDGSGVRVTITPLTSPLVSVGEPTPFPTPVRGQPTMREGVAMLVLNNIWNTNYRMWQGGDFRLSFIVTVQLHVPQ</sequence>
<evidence type="ECO:0000256" key="3">
    <source>
        <dbReference type="SAM" id="MobiDB-lite"/>
    </source>
</evidence>
<dbReference type="InterPro" id="IPR000519">
    <property type="entry name" value="P_trefoil_dom"/>
</dbReference>
<dbReference type="CDD" id="cd10791">
    <property type="entry name" value="GH38N_AMII_like_1"/>
    <property type="match status" value="1"/>
</dbReference>
<dbReference type="eggNOG" id="ENOG502QVYK">
    <property type="taxonomic scope" value="Eukaryota"/>
</dbReference>
<dbReference type="EMBL" id="GL832975">
    <property type="protein sequence ID" value="EGD76851.1"/>
    <property type="molecule type" value="Genomic_DNA"/>
</dbReference>
<dbReference type="SUPFAM" id="SSF57492">
    <property type="entry name" value="Trefoil"/>
    <property type="match status" value="1"/>
</dbReference>
<comment type="caution">
    <text evidence="2">Lacks conserved residue(s) required for the propagation of feature annotation.</text>
</comment>
<feature type="disulfide bond" evidence="2">
    <location>
        <begin position="51"/>
        <end position="68"/>
    </location>
</feature>
<dbReference type="CDD" id="cd00111">
    <property type="entry name" value="Trefoil"/>
    <property type="match status" value="1"/>
</dbReference>
<dbReference type="OMA" id="ITWQAFP"/>
<dbReference type="OrthoDB" id="197879at2759"/>
<dbReference type="InParanoid" id="F2UIA2"/>
<keyword evidence="1 2" id="KW-1015">Disulfide bond</keyword>
<keyword evidence="7" id="KW-1185">Reference proteome</keyword>
<feature type="region of interest" description="Disordered" evidence="3">
    <location>
        <begin position="674"/>
        <end position="695"/>
    </location>
</feature>
<dbReference type="GeneID" id="16071784"/>
<feature type="compositionally biased region" description="Basic and acidic residues" evidence="3">
    <location>
        <begin position="674"/>
        <end position="686"/>
    </location>
</feature>
<evidence type="ECO:0000259" key="5">
    <source>
        <dbReference type="PROSITE" id="PS51448"/>
    </source>
</evidence>
<feature type="chain" id="PRO_5003287539" description="P-type domain-containing protein" evidence="4">
    <location>
        <begin position="35"/>
        <end position="809"/>
    </location>
</feature>
<dbReference type="Gene3D" id="4.10.110.10">
    <property type="entry name" value="Spasmolytic Protein, domain 1"/>
    <property type="match status" value="1"/>
</dbReference>
<organism evidence="7">
    <name type="scientific">Salpingoeca rosetta (strain ATCC 50818 / BSB-021)</name>
    <dbReference type="NCBI Taxonomy" id="946362"/>
    <lineage>
        <taxon>Eukaryota</taxon>
        <taxon>Choanoflagellata</taxon>
        <taxon>Craspedida</taxon>
        <taxon>Salpingoecidae</taxon>
        <taxon>Salpingoeca</taxon>
    </lineage>
</organism>
<protein>
    <recommendedName>
        <fullName evidence="5">P-type domain-containing protein</fullName>
    </recommendedName>
</protein>
<dbReference type="KEGG" id="sre:PTSG_08199"/>
<dbReference type="RefSeq" id="XP_004991223.1">
    <property type="nucleotide sequence ID" value="XM_004991166.1"/>
</dbReference>